<keyword evidence="2" id="KW-1185">Reference proteome</keyword>
<sequence>MEVIKIGTISRKQIFVKSGAAEDVLLSIFSSFLADLSQHSEVINSNRDTEEEASKSARLCITKSNRVAPGLPYGVGTDVLTQHKKGILDCVACVITERSSKPKNQGSGFLEAFCYSVFPCPS</sequence>
<name>A0A016VPE2_9BILA</name>
<accession>A0A016VPE2</accession>
<gene>
    <name evidence="1" type="primary">Acey_s0006.g2890</name>
    <name evidence="1" type="ORF">Y032_0006g2890</name>
</gene>
<reference evidence="2" key="1">
    <citation type="journal article" date="2015" name="Nat. Genet.">
        <title>The genome and transcriptome of the zoonotic hookworm Ancylostoma ceylanicum identify infection-specific gene families.</title>
        <authorList>
            <person name="Schwarz E.M."/>
            <person name="Hu Y."/>
            <person name="Antoshechkin I."/>
            <person name="Miller M.M."/>
            <person name="Sternberg P.W."/>
            <person name="Aroian R.V."/>
        </authorList>
    </citation>
    <scope>NUCLEOTIDE SEQUENCE</scope>
    <source>
        <strain evidence="2">HY135</strain>
    </source>
</reference>
<proteinExistence type="predicted"/>
<dbReference type="Proteomes" id="UP000024635">
    <property type="component" value="Unassembled WGS sequence"/>
</dbReference>
<evidence type="ECO:0000313" key="1">
    <source>
        <dbReference type="EMBL" id="EYC29290.1"/>
    </source>
</evidence>
<protein>
    <submittedName>
        <fullName evidence="1">Uncharacterized protein</fullName>
    </submittedName>
</protein>
<dbReference type="EMBL" id="JARK01001342">
    <property type="protein sequence ID" value="EYC29290.1"/>
    <property type="molecule type" value="Genomic_DNA"/>
</dbReference>
<organism evidence="1 2">
    <name type="scientific">Ancylostoma ceylanicum</name>
    <dbReference type="NCBI Taxonomy" id="53326"/>
    <lineage>
        <taxon>Eukaryota</taxon>
        <taxon>Metazoa</taxon>
        <taxon>Ecdysozoa</taxon>
        <taxon>Nematoda</taxon>
        <taxon>Chromadorea</taxon>
        <taxon>Rhabditida</taxon>
        <taxon>Rhabditina</taxon>
        <taxon>Rhabditomorpha</taxon>
        <taxon>Strongyloidea</taxon>
        <taxon>Ancylostomatidae</taxon>
        <taxon>Ancylostomatinae</taxon>
        <taxon>Ancylostoma</taxon>
    </lineage>
</organism>
<comment type="caution">
    <text evidence="1">The sequence shown here is derived from an EMBL/GenBank/DDBJ whole genome shotgun (WGS) entry which is preliminary data.</text>
</comment>
<evidence type="ECO:0000313" key="2">
    <source>
        <dbReference type="Proteomes" id="UP000024635"/>
    </source>
</evidence>
<dbReference type="AlphaFoldDB" id="A0A016VPE2"/>